<feature type="transmembrane region" description="Helical" evidence="1">
    <location>
        <begin position="414"/>
        <end position="433"/>
    </location>
</feature>
<evidence type="ECO:0008006" key="3">
    <source>
        <dbReference type="Google" id="ProtNLM"/>
    </source>
</evidence>
<evidence type="ECO:0000313" key="2">
    <source>
        <dbReference type="EMBL" id="XBV83427.1"/>
    </source>
</evidence>
<name>A0AAU7U4Z8_9DEIO</name>
<keyword evidence="1" id="KW-1133">Transmembrane helix</keyword>
<feature type="transmembrane region" description="Helical" evidence="1">
    <location>
        <begin position="89"/>
        <end position="108"/>
    </location>
</feature>
<feature type="transmembrane region" description="Helical" evidence="1">
    <location>
        <begin position="171"/>
        <end position="192"/>
    </location>
</feature>
<feature type="transmembrane region" description="Helical" evidence="1">
    <location>
        <begin position="361"/>
        <end position="381"/>
    </location>
</feature>
<keyword evidence="2" id="KW-0614">Plasmid</keyword>
<feature type="transmembrane region" description="Helical" evidence="1">
    <location>
        <begin position="219"/>
        <end position="237"/>
    </location>
</feature>
<feature type="transmembrane region" description="Helical" evidence="1">
    <location>
        <begin position="284"/>
        <end position="304"/>
    </location>
</feature>
<feature type="transmembrane region" description="Helical" evidence="1">
    <location>
        <begin position="197"/>
        <end position="213"/>
    </location>
</feature>
<dbReference type="RefSeq" id="WP_350240911.1">
    <property type="nucleotide sequence ID" value="NZ_CP158296.1"/>
</dbReference>
<feature type="transmembrane region" description="Helical" evidence="1">
    <location>
        <begin position="144"/>
        <end position="165"/>
    </location>
</feature>
<feature type="transmembrane region" description="Helical" evidence="1">
    <location>
        <begin position="257"/>
        <end position="278"/>
    </location>
</feature>
<geneLocation type="plasmid" evidence="2">
    <name>pDson04</name>
</geneLocation>
<evidence type="ECO:0000256" key="1">
    <source>
        <dbReference type="SAM" id="Phobius"/>
    </source>
</evidence>
<dbReference type="EMBL" id="CP158296">
    <property type="protein sequence ID" value="XBV83427.1"/>
    <property type="molecule type" value="Genomic_DNA"/>
</dbReference>
<keyword evidence="1" id="KW-0472">Membrane</keyword>
<reference evidence="2" key="1">
    <citation type="submission" date="2024-06" db="EMBL/GenBank/DDBJ databases">
        <title>Draft Genome Sequence of Deinococcus sonorensis Type Strain KR-87, a Biofilm Producing Representative of the Genus Deinococcus.</title>
        <authorList>
            <person name="Boren L.S."/>
            <person name="Grosso R.A."/>
            <person name="Hugenberg-Cox A.N."/>
            <person name="Hill J.T.E."/>
            <person name="Albert C.M."/>
            <person name="Tuohy J.M."/>
        </authorList>
    </citation>
    <scope>NUCLEOTIDE SEQUENCE</scope>
    <source>
        <strain evidence="2">KR-87</strain>
        <plasmid evidence="2">pDson04</plasmid>
    </source>
</reference>
<protein>
    <recommendedName>
        <fullName evidence="3">Integral membrane protein</fullName>
    </recommendedName>
</protein>
<gene>
    <name evidence="2" type="ORF">ABOD76_00190</name>
</gene>
<feature type="transmembrane region" description="Helical" evidence="1">
    <location>
        <begin position="325"/>
        <end position="349"/>
    </location>
</feature>
<proteinExistence type="predicted"/>
<accession>A0AAU7U4Z8</accession>
<sequence length="439" mass="45408">MTSLQDASPNLGRLGRELRQVCAQATQPEEIAAALEATGLNDDLVREQYGLPDVFACAEALYSHLPYTAPAVRSVTVARPMWRLAPRGVLYALPGAALAVASPLLTGAPAAQEALMASVIFGWGWGQGLASIGYRRTGEPLRRFLWQATLLTLPVAAAVGAGTALLAHQPVLAAALVAGVAGTSFAGFASLLILGQLPLAAVAYLPSVAYLLLGQHDPVGGWVAALTAALLPLVALAGQPRPPAGLQLPDPAWHATLAHAISGWTCALFVTGVFSVALHRLGALAILPVIVSVGAMEVLSVQFYGQLRSLAARHGQMLSLAGHALRTLGVALAVYLGVLLALLGAFLLITRPEAWADPRATVTALLPLLVYGCALLLGTVVSNVGQPWLSGMAWLLGSGAALALLPLAPSWAPLLGALLVLICMSYGVVRALLVPTTYH</sequence>
<organism evidence="2">
    <name type="scientific">Deinococcus sonorensis KR-87</name>
    <dbReference type="NCBI Taxonomy" id="694439"/>
    <lineage>
        <taxon>Bacteria</taxon>
        <taxon>Thermotogati</taxon>
        <taxon>Deinococcota</taxon>
        <taxon>Deinococci</taxon>
        <taxon>Deinococcales</taxon>
        <taxon>Deinococcaceae</taxon>
        <taxon>Deinococcus</taxon>
    </lineage>
</organism>
<dbReference type="KEGG" id="dsc:ABOD76_00190"/>
<keyword evidence="1" id="KW-0812">Transmembrane</keyword>
<dbReference type="AlphaFoldDB" id="A0AAU7U4Z8"/>